<evidence type="ECO:0000256" key="1">
    <source>
        <dbReference type="SAM" id="MobiDB-lite"/>
    </source>
</evidence>
<dbReference type="InterPro" id="IPR027417">
    <property type="entry name" value="P-loop_NTPase"/>
</dbReference>
<feature type="region of interest" description="Disordered" evidence="1">
    <location>
        <begin position="356"/>
        <end position="382"/>
    </location>
</feature>
<dbReference type="PANTHER" id="PTHR36451:SF1">
    <property type="entry name" value="OMEGA-HYDROXY-BETA-DIHYDROMENAQUINONE-9 SULFOTRANSFERASE STF3"/>
    <property type="match status" value="1"/>
</dbReference>
<accession>A0ABP9KNS9</accession>
<dbReference type="InterPro" id="IPR052736">
    <property type="entry name" value="Stf3_sulfotransferase"/>
</dbReference>
<evidence type="ECO:0000313" key="2">
    <source>
        <dbReference type="EMBL" id="GAA5060265.1"/>
    </source>
</evidence>
<dbReference type="EMBL" id="BAABHV010000021">
    <property type="protein sequence ID" value="GAA5060265.1"/>
    <property type="molecule type" value="Genomic_DNA"/>
</dbReference>
<evidence type="ECO:0000313" key="3">
    <source>
        <dbReference type="Proteomes" id="UP001500518"/>
    </source>
</evidence>
<protein>
    <submittedName>
        <fullName evidence="2">Sulfotransferase</fullName>
    </submittedName>
</protein>
<sequence>MNGWLEKAWRKGLTYRPSLDPDDLWSKALRDAPAAGEQSPRSEADCADFRLRLEILCESLVSEAALNPLGLTMAHGQLVRAIRQRLELGALWQAEPELLETPLAPPVIVVGHMRSGTTRVHRLLAADPSLSATRFCDSWQPVPRSPDTRPAWSAFTLLLARALDPWIDTIHPFGVTRADEELGWLAAALDHSAYEAQWHIPSFTAFSETRDPTPLYREFTRMLRTDANWHGNAHRPRVLKVPQFSEDLPALLGQFPGARVVRTQRCANDTAASAASLVANQMAMQSDTVDYSWIEAEVARKIALREERMDRALAAFSGPLTTVDFDALNHDWEAEVRRVYEDLSLPLTTEALQAMRGEQGRAQHSPHTAHSRQMHRFSETTA</sequence>
<keyword evidence="3" id="KW-1185">Reference proteome</keyword>
<organism evidence="2 3">
    <name type="scientific">Erythrobacter westpacificensis</name>
    <dbReference type="NCBI Taxonomy" id="1055231"/>
    <lineage>
        <taxon>Bacteria</taxon>
        <taxon>Pseudomonadati</taxon>
        <taxon>Pseudomonadota</taxon>
        <taxon>Alphaproteobacteria</taxon>
        <taxon>Sphingomonadales</taxon>
        <taxon>Erythrobacteraceae</taxon>
        <taxon>Erythrobacter/Porphyrobacter group</taxon>
        <taxon>Erythrobacter</taxon>
    </lineage>
</organism>
<name>A0ABP9KNS9_9SPHN</name>
<comment type="caution">
    <text evidence="2">The sequence shown here is derived from an EMBL/GenBank/DDBJ whole genome shotgun (WGS) entry which is preliminary data.</text>
</comment>
<dbReference type="Pfam" id="PF13469">
    <property type="entry name" value="Sulfotransfer_3"/>
    <property type="match status" value="1"/>
</dbReference>
<gene>
    <name evidence="2" type="ORF">GCM10023208_28440</name>
</gene>
<dbReference type="PANTHER" id="PTHR36451">
    <property type="entry name" value="PAPS-DEPENDENT SULFOTRANSFERASE STF3"/>
    <property type="match status" value="1"/>
</dbReference>
<reference evidence="3" key="1">
    <citation type="journal article" date="2019" name="Int. J. Syst. Evol. Microbiol.">
        <title>The Global Catalogue of Microorganisms (GCM) 10K type strain sequencing project: providing services to taxonomists for standard genome sequencing and annotation.</title>
        <authorList>
            <consortium name="The Broad Institute Genomics Platform"/>
            <consortium name="The Broad Institute Genome Sequencing Center for Infectious Disease"/>
            <person name="Wu L."/>
            <person name="Ma J."/>
        </authorList>
    </citation>
    <scope>NUCLEOTIDE SEQUENCE [LARGE SCALE GENOMIC DNA]</scope>
    <source>
        <strain evidence="3">JCM 18014</strain>
    </source>
</reference>
<dbReference type="SUPFAM" id="SSF52540">
    <property type="entry name" value="P-loop containing nucleoside triphosphate hydrolases"/>
    <property type="match status" value="1"/>
</dbReference>
<dbReference type="Proteomes" id="UP001500518">
    <property type="component" value="Unassembled WGS sequence"/>
</dbReference>
<proteinExistence type="predicted"/>
<dbReference type="Gene3D" id="3.40.50.300">
    <property type="entry name" value="P-loop containing nucleotide triphosphate hydrolases"/>
    <property type="match status" value="1"/>
</dbReference>